<evidence type="ECO:0000256" key="4">
    <source>
        <dbReference type="ARBA" id="ARBA00022691"/>
    </source>
</evidence>
<keyword evidence="4" id="KW-0949">S-adenosyl-L-methionine</keyword>
<comment type="similarity">
    <text evidence="6">Belongs to the class I-like SAM-binding methyltransferase superfamily. Cation-dependent O-methyltransferase family.</text>
</comment>
<evidence type="ECO:0000256" key="5">
    <source>
        <dbReference type="ARBA" id="ARBA00022939"/>
    </source>
</evidence>
<dbReference type="GO" id="GO:0032259">
    <property type="term" value="P:methylation"/>
    <property type="evidence" value="ECO:0007669"/>
    <property type="project" value="UniProtKB-KW"/>
</dbReference>
<accession>A0A2S7Y474</accession>
<dbReference type="OrthoDB" id="186626at2759"/>
<dbReference type="Proteomes" id="UP000237441">
    <property type="component" value="Unassembled WGS sequence"/>
</dbReference>
<dbReference type="PANTHER" id="PTHR43836:SF6">
    <property type="entry name" value="PUTATIVE (AFU_ORTHOLOGUE AFUA_2G00150)-RELATED"/>
    <property type="match status" value="1"/>
</dbReference>
<keyword evidence="5" id="KW-0128">Catecholamine metabolism</keyword>
<dbReference type="Gene3D" id="3.40.50.150">
    <property type="entry name" value="Vaccinia Virus protein VP39"/>
    <property type="match status" value="1"/>
</dbReference>
<dbReference type="GO" id="GO:0006584">
    <property type="term" value="P:catecholamine metabolic process"/>
    <property type="evidence" value="ECO:0007669"/>
    <property type="project" value="UniProtKB-KW"/>
</dbReference>
<dbReference type="SUPFAM" id="SSF53335">
    <property type="entry name" value="S-adenosyl-L-methionine-dependent methyltransferases"/>
    <property type="match status" value="1"/>
</dbReference>
<dbReference type="Pfam" id="PF01596">
    <property type="entry name" value="Methyltransf_3"/>
    <property type="match status" value="1"/>
</dbReference>
<dbReference type="GO" id="GO:0008171">
    <property type="term" value="F:O-methyltransferase activity"/>
    <property type="evidence" value="ECO:0007669"/>
    <property type="project" value="InterPro"/>
</dbReference>
<feature type="compositionally biased region" description="Basic and acidic residues" evidence="7">
    <location>
        <begin position="229"/>
        <end position="239"/>
    </location>
</feature>
<dbReference type="EC" id="2.1.1.6" evidence="1"/>
<gene>
    <name evidence="8" type="ORF">BB8028_0002g12750</name>
</gene>
<evidence type="ECO:0000313" key="8">
    <source>
        <dbReference type="EMBL" id="PQK10957.1"/>
    </source>
</evidence>
<evidence type="ECO:0000256" key="1">
    <source>
        <dbReference type="ARBA" id="ARBA00012880"/>
    </source>
</evidence>
<dbReference type="EMBL" id="JRHA01000002">
    <property type="protein sequence ID" value="PQK10957.1"/>
    <property type="molecule type" value="Genomic_DNA"/>
</dbReference>
<dbReference type="AlphaFoldDB" id="A0A2S7Y474"/>
<dbReference type="PROSITE" id="PS51682">
    <property type="entry name" value="SAM_OMT_I"/>
    <property type="match status" value="1"/>
</dbReference>
<evidence type="ECO:0000313" key="9">
    <source>
        <dbReference type="Proteomes" id="UP000237441"/>
    </source>
</evidence>
<dbReference type="PANTHER" id="PTHR43836">
    <property type="entry name" value="CATECHOL O-METHYLTRANSFERASE 1-RELATED"/>
    <property type="match status" value="1"/>
</dbReference>
<feature type="region of interest" description="Disordered" evidence="7">
    <location>
        <begin position="223"/>
        <end position="247"/>
    </location>
</feature>
<evidence type="ECO:0000256" key="6">
    <source>
        <dbReference type="ARBA" id="ARBA00023453"/>
    </source>
</evidence>
<evidence type="ECO:0000256" key="2">
    <source>
        <dbReference type="ARBA" id="ARBA00022603"/>
    </source>
</evidence>
<name>A0A2S7Y474_BEABA</name>
<reference evidence="8 9" key="1">
    <citation type="submission" date="2016-07" db="EMBL/GenBank/DDBJ databases">
        <title>Comparative genomics of the entomopathogenic fungus Beauveria bassiana.</title>
        <authorList>
            <person name="Valero Jimenez C.A."/>
            <person name="Zwaan B.J."/>
            <person name="Van Kan J.A."/>
            <person name="Takken W."/>
            <person name="Debets A.J."/>
            <person name="Schoustra S.E."/>
            <person name="Koenraadt C.J."/>
        </authorList>
    </citation>
    <scope>NUCLEOTIDE SEQUENCE [LARGE SCALE GENOMIC DNA]</scope>
    <source>
        <strain evidence="8 9">ARSEF 8028</strain>
    </source>
</reference>
<organism evidence="8 9">
    <name type="scientific">Beauveria bassiana</name>
    <name type="common">White muscardine disease fungus</name>
    <name type="synonym">Tritirachium shiotae</name>
    <dbReference type="NCBI Taxonomy" id="176275"/>
    <lineage>
        <taxon>Eukaryota</taxon>
        <taxon>Fungi</taxon>
        <taxon>Dikarya</taxon>
        <taxon>Ascomycota</taxon>
        <taxon>Pezizomycotina</taxon>
        <taxon>Sordariomycetes</taxon>
        <taxon>Hypocreomycetidae</taxon>
        <taxon>Hypocreales</taxon>
        <taxon>Cordycipitaceae</taxon>
        <taxon>Beauveria</taxon>
    </lineage>
</organism>
<evidence type="ECO:0000256" key="3">
    <source>
        <dbReference type="ARBA" id="ARBA00022679"/>
    </source>
</evidence>
<proteinExistence type="inferred from homology"/>
<evidence type="ECO:0000256" key="7">
    <source>
        <dbReference type="SAM" id="MobiDB-lite"/>
    </source>
</evidence>
<dbReference type="InterPro" id="IPR002935">
    <property type="entry name" value="SAM_O-MeTrfase"/>
</dbReference>
<sequence length="279" mass="29993">MSPAASFDPSKAYAQQEEVFFNDGREAQLLDHVQSRPDIEKLRGSPQKVLAAIDEFGRQEKYLMNIGEDKGAIVTRVIHETQPKVMVELGGYVGYSAILFGNAARAAGAQAYICLERSAEFARIARALIDLAGLGSFVDIVVGPSSHSLRALHASGRLERIDVLFLDHYKPAYLPDLQLCEQLGFVGRGAVIVADNVIKPGNPPYLAYVRSSVETKRRAAKAAKAAAANDHDHDHDHDGGGGGGGVVRGNPELVYESELIQSFEPTGIPDGVEITICVG</sequence>
<keyword evidence="2" id="KW-0489">Methyltransferase</keyword>
<keyword evidence="3" id="KW-0808">Transferase</keyword>
<protein>
    <recommendedName>
        <fullName evidence="1">catechol O-methyltransferase</fullName>
        <ecNumber evidence="1">2.1.1.6</ecNumber>
    </recommendedName>
</protein>
<dbReference type="InterPro" id="IPR029063">
    <property type="entry name" value="SAM-dependent_MTases_sf"/>
</dbReference>
<comment type="caution">
    <text evidence="8">The sequence shown here is derived from an EMBL/GenBank/DDBJ whole genome shotgun (WGS) entry which is preliminary data.</text>
</comment>